<reference evidence="11" key="1">
    <citation type="journal article" date="2018" name="Nat. Microbiol.">
        <title>Leveraging single-cell genomics to expand the fungal tree of life.</title>
        <authorList>
            <person name="Ahrendt S.R."/>
            <person name="Quandt C.A."/>
            <person name="Ciobanu D."/>
            <person name="Clum A."/>
            <person name="Salamov A."/>
            <person name="Andreopoulos B."/>
            <person name="Cheng J.F."/>
            <person name="Woyke T."/>
            <person name="Pelin A."/>
            <person name="Henrissat B."/>
            <person name="Reynolds N.K."/>
            <person name="Benny G.L."/>
            <person name="Smith M.E."/>
            <person name="James T.Y."/>
            <person name="Grigoriev I.V."/>
        </authorList>
    </citation>
    <scope>NUCLEOTIDE SEQUENCE [LARGE SCALE GENOMIC DNA]</scope>
    <source>
        <strain evidence="11">Benny S71-1</strain>
    </source>
</reference>
<dbReference type="GO" id="GO:0005049">
    <property type="term" value="F:nuclear export signal receptor activity"/>
    <property type="evidence" value="ECO:0007669"/>
    <property type="project" value="InterPro"/>
</dbReference>
<dbReference type="InterPro" id="IPR011989">
    <property type="entry name" value="ARM-like"/>
</dbReference>
<dbReference type="InterPro" id="IPR001494">
    <property type="entry name" value="Importin-beta_N"/>
</dbReference>
<dbReference type="GO" id="GO:0006611">
    <property type="term" value="P:protein export from nucleus"/>
    <property type="evidence" value="ECO:0007669"/>
    <property type="project" value="TreeGrafter"/>
</dbReference>
<dbReference type="Pfam" id="PF03810">
    <property type="entry name" value="IBN_N"/>
    <property type="match status" value="1"/>
</dbReference>
<evidence type="ECO:0000256" key="7">
    <source>
        <dbReference type="ARBA" id="ARBA00023242"/>
    </source>
</evidence>
<dbReference type="Gene3D" id="1.25.10.10">
    <property type="entry name" value="Leucine-rich Repeat Variant"/>
    <property type="match status" value="1"/>
</dbReference>
<evidence type="ECO:0000256" key="6">
    <source>
        <dbReference type="ARBA" id="ARBA00022927"/>
    </source>
</evidence>
<dbReference type="InterPro" id="IPR016024">
    <property type="entry name" value="ARM-type_fold"/>
</dbReference>
<keyword evidence="4" id="KW-0813">Transport</keyword>
<protein>
    <recommendedName>
        <fullName evidence="8">Exportin-4</fullName>
    </recommendedName>
</protein>
<keyword evidence="7" id="KW-0539">Nucleus</keyword>
<dbReference type="Proteomes" id="UP000278143">
    <property type="component" value="Unassembled WGS sequence"/>
</dbReference>
<dbReference type="EMBL" id="KZ989157">
    <property type="protein sequence ID" value="RKP27749.1"/>
    <property type="molecule type" value="Genomic_DNA"/>
</dbReference>
<comment type="subcellular location">
    <subcellularLocation>
        <location evidence="2">Cytoplasm</location>
    </subcellularLocation>
    <subcellularLocation>
        <location evidence="1">Nucleus</location>
    </subcellularLocation>
</comment>
<dbReference type="SUPFAM" id="SSF48371">
    <property type="entry name" value="ARM repeat"/>
    <property type="match status" value="1"/>
</dbReference>
<keyword evidence="6" id="KW-0653">Protein transport</keyword>
<evidence type="ECO:0000256" key="4">
    <source>
        <dbReference type="ARBA" id="ARBA00022448"/>
    </source>
</evidence>
<dbReference type="GO" id="GO:0005643">
    <property type="term" value="C:nuclear pore"/>
    <property type="evidence" value="ECO:0007669"/>
    <property type="project" value="TreeGrafter"/>
</dbReference>
<evidence type="ECO:0000259" key="9">
    <source>
        <dbReference type="PROSITE" id="PS50166"/>
    </source>
</evidence>
<evidence type="ECO:0000256" key="5">
    <source>
        <dbReference type="ARBA" id="ARBA00022490"/>
    </source>
</evidence>
<feature type="domain" description="Importin N-terminal" evidence="9">
    <location>
        <begin position="26"/>
        <end position="92"/>
    </location>
</feature>
<keyword evidence="11" id="KW-1185">Reference proteome</keyword>
<evidence type="ECO:0000256" key="3">
    <source>
        <dbReference type="ARBA" id="ARBA00009466"/>
    </source>
</evidence>
<organism evidence="10 11">
    <name type="scientific">Syncephalis pseudoplumigaleata</name>
    <dbReference type="NCBI Taxonomy" id="1712513"/>
    <lineage>
        <taxon>Eukaryota</taxon>
        <taxon>Fungi</taxon>
        <taxon>Fungi incertae sedis</taxon>
        <taxon>Zoopagomycota</taxon>
        <taxon>Zoopagomycotina</taxon>
        <taxon>Zoopagomycetes</taxon>
        <taxon>Zoopagales</taxon>
        <taxon>Piptocephalidaceae</taxon>
        <taxon>Syncephalis</taxon>
    </lineage>
</organism>
<dbReference type="InterPro" id="IPR044189">
    <property type="entry name" value="XPO4/7-like"/>
</dbReference>
<evidence type="ECO:0000256" key="1">
    <source>
        <dbReference type="ARBA" id="ARBA00004123"/>
    </source>
</evidence>
<dbReference type="GO" id="GO:0005737">
    <property type="term" value="C:cytoplasm"/>
    <property type="evidence" value="ECO:0007669"/>
    <property type="project" value="UniProtKB-SubCell"/>
</dbReference>
<dbReference type="PROSITE" id="PS50166">
    <property type="entry name" value="IMPORTIN_B_NT"/>
    <property type="match status" value="1"/>
</dbReference>
<dbReference type="OrthoDB" id="5548448at2759"/>
<keyword evidence="5" id="KW-0963">Cytoplasm</keyword>
<name>A0A4V1J292_9FUNG</name>
<evidence type="ECO:0000313" key="11">
    <source>
        <dbReference type="Proteomes" id="UP000278143"/>
    </source>
</evidence>
<comment type="similarity">
    <text evidence="3">Belongs to the exportin family.</text>
</comment>
<sequence length="320" mass="36921">MDYDAIRQQLETACADFQSPAKQAAAEKVLIEFKRTPNILPACRYILEHTTTPLVQFHTALAIREALVREYALLSKQDVQDVRDYLLRLCCERNSVERFVREQLLHVYAVILKRSWMDLDASERDRVFAQTEDLLQATGHHRLVALALYNAVLDEFSSSKASRIGLTLHYHQECRVSFTEDHLLRVFQSILRVIHQEIQGRQVNDALRYGTLLLEKVFSWDFTQRRRFTLSRDSAVSEQEIAGETPDFPLSWRDTLLDPAVLSFFFEAYDVLRHDENTAHRARQCLVQLSGIHGAVIDSDATALNYASVMMRGYEKLIAM</sequence>
<evidence type="ECO:0000313" key="10">
    <source>
        <dbReference type="EMBL" id="RKP27749.1"/>
    </source>
</evidence>
<dbReference type="GO" id="GO:0031267">
    <property type="term" value="F:small GTPase binding"/>
    <property type="evidence" value="ECO:0007669"/>
    <property type="project" value="InterPro"/>
</dbReference>
<dbReference type="AlphaFoldDB" id="A0A4V1J292"/>
<evidence type="ECO:0000256" key="8">
    <source>
        <dbReference type="ARBA" id="ARBA00040444"/>
    </source>
</evidence>
<proteinExistence type="inferred from homology"/>
<accession>A0A4V1J292</accession>
<dbReference type="PANTHER" id="PTHR12596:SF1">
    <property type="entry name" value="EXPORTIN-4"/>
    <property type="match status" value="1"/>
</dbReference>
<evidence type="ECO:0000256" key="2">
    <source>
        <dbReference type="ARBA" id="ARBA00004496"/>
    </source>
</evidence>
<gene>
    <name evidence="10" type="ORF">SYNPS1DRAFT_26608</name>
</gene>
<dbReference type="PANTHER" id="PTHR12596">
    <property type="entry name" value="EXPORTIN 4,7-RELATED"/>
    <property type="match status" value="1"/>
</dbReference>